<evidence type="ECO:0000259" key="14">
    <source>
        <dbReference type="PROSITE" id="PS51352"/>
    </source>
</evidence>
<evidence type="ECO:0000256" key="9">
    <source>
        <dbReference type="ARBA" id="ARBA00023180"/>
    </source>
</evidence>
<evidence type="ECO:0000256" key="12">
    <source>
        <dbReference type="ARBA" id="ARBA00054003"/>
    </source>
</evidence>
<dbReference type="NCBIfam" id="TIGR01130">
    <property type="entry name" value="ER_PDI_fam"/>
    <property type="match status" value="1"/>
</dbReference>
<keyword evidence="10" id="KW-0413">Isomerase</keyword>
<dbReference type="EC" id="5.3.4.1" evidence="4"/>
<dbReference type="Pfam" id="PF00085">
    <property type="entry name" value="Thioredoxin"/>
    <property type="match status" value="2"/>
</dbReference>
<evidence type="ECO:0000256" key="1">
    <source>
        <dbReference type="ARBA" id="ARBA00001182"/>
    </source>
</evidence>
<dbReference type="SUPFAM" id="SSF52833">
    <property type="entry name" value="Thioredoxin-like"/>
    <property type="match status" value="4"/>
</dbReference>
<evidence type="ECO:0000256" key="6">
    <source>
        <dbReference type="ARBA" id="ARBA00022737"/>
    </source>
</evidence>
<reference evidence="15 16" key="1">
    <citation type="submission" date="2023-10" db="EMBL/GenBank/DDBJ databases">
        <title>Genome-Wide Identification Analysis in wild type Solanum Pinnatisectum Reveals Some Genes Defensing Phytophthora Infestans.</title>
        <authorList>
            <person name="Sun C."/>
        </authorList>
    </citation>
    <scope>NUCLEOTIDE SEQUENCE [LARGE SCALE GENOMIC DNA]</scope>
    <source>
        <strain evidence="15">LQN</strain>
        <tissue evidence="15">Leaf</tissue>
    </source>
</reference>
<comment type="similarity">
    <text evidence="3">Belongs to the protein disulfide isomerase family.</text>
</comment>
<accession>A0AAV9L2G9</accession>
<keyword evidence="8" id="KW-1015">Disulfide bond</keyword>
<sequence>MPSRVIIFFLCISSLLFFSLFFTPSHAKTHDNDEFLSFLEDYEDSTEPDTPNHDRLEVPSAPFDRAQEAEDINIDDEDVVALTDRNFDDFLEDNKYVMVEFYTPWNGYCKALAPEYADVATELKTENVVLAKINAAKEVEAADNYDVQSFPTIFFFVDGDPELYQGRRTKNAIVSWIKKKIGSGVHNITTTEDAERVLTSEDKVVLAYLDSLVGSATDQLSAVSKLENDVNFYQTTNPNVAKLFNIEDNAKLPALVMLKKEPEKVVHYDGKFRKSSIAKFVSASKLPLVTTFTKETAPLIFASTIKKQVLLFATANDTEKLFPTFQDAAKLFKGKLNFVFVKTDDEEVGRPVSNYFGVTGDAPQVIGYIEEDDRKKFRFDGDITLEKIKAFNEDFLEDKLKPFYKSDPIPETNDADVKIVVGNNFDEIILNESKDAFLEIYAPWCRQCQALEPMFNKLAHHLHGVESLVIAKMEGTRNEHPRAKVVYNKIRGLDLKRTLFSSLIIAFCFFYDPLQFIGFPSLQFFPAGNKSIDPILVDTEPTLVALYKFIKKHAAIPFKLERPASSKVGVKRENGNVKDEL</sequence>
<dbReference type="CDD" id="cd02995">
    <property type="entry name" value="PDI_a_PDI_a'_C"/>
    <property type="match status" value="1"/>
</dbReference>
<dbReference type="GO" id="GO:0003756">
    <property type="term" value="F:protein disulfide isomerase activity"/>
    <property type="evidence" value="ECO:0007669"/>
    <property type="project" value="UniProtKB-EC"/>
</dbReference>
<name>A0AAV9L2G9_9SOLN</name>
<feature type="signal peptide" evidence="13">
    <location>
        <begin position="1"/>
        <end position="27"/>
    </location>
</feature>
<comment type="subcellular location">
    <subcellularLocation>
        <location evidence="2">Endoplasmic reticulum lumen</location>
    </subcellularLocation>
</comment>
<comment type="caution">
    <text evidence="15">The sequence shown here is derived from an EMBL/GenBank/DDBJ whole genome shotgun (WGS) entry which is preliminary data.</text>
</comment>
<evidence type="ECO:0000256" key="4">
    <source>
        <dbReference type="ARBA" id="ARBA00012723"/>
    </source>
</evidence>
<dbReference type="PANTHER" id="PTHR18929">
    <property type="entry name" value="PROTEIN DISULFIDE ISOMERASE"/>
    <property type="match status" value="1"/>
</dbReference>
<dbReference type="Proteomes" id="UP001311915">
    <property type="component" value="Unassembled WGS sequence"/>
</dbReference>
<comment type="function">
    <text evidence="12">Acts as a protein-folding catalyst that interacts with nascent polypeptides to catalyze the formation, isomerization, and reduction or oxidation of disulfide bonds.</text>
</comment>
<protein>
    <recommendedName>
        <fullName evidence="4">protein disulfide-isomerase</fullName>
        <ecNumber evidence="4">5.3.4.1</ecNumber>
    </recommendedName>
</protein>
<evidence type="ECO:0000313" key="15">
    <source>
        <dbReference type="EMBL" id="KAK4719887.1"/>
    </source>
</evidence>
<dbReference type="PANTHER" id="PTHR18929:SF209">
    <property type="entry name" value="PROTEIN DISULFIDE-ISOMERASE"/>
    <property type="match status" value="1"/>
</dbReference>
<dbReference type="FunFam" id="3.40.30.10:FF:000134">
    <property type="entry name" value="Protein disulfide-isomerase"/>
    <property type="match status" value="1"/>
</dbReference>
<comment type="catalytic activity">
    <reaction evidence="1">
        <text>Catalyzes the rearrangement of -S-S- bonds in proteins.</text>
        <dbReference type="EC" id="5.3.4.1"/>
    </reaction>
</comment>
<keyword evidence="5 13" id="KW-0732">Signal</keyword>
<evidence type="ECO:0000256" key="2">
    <source>
        <dbReference type="ARBA" id="ARBA00004319"/>
    </source>
</evidence>
<organism evidence="15 16">
    <name type="scientific">Solanum pinnatisectum</name>
    <name type="common">tansyleaf nightshade</name>
    <dbReference type="NCBI Taxonomy" id="50273"/>
    <lineage>
        <taxon>Eukaryota</taxon>
        <taxon>Viridiplantae</taxon>
        <taxon>Streptophyta</taxon>
        <taxon>Embryophyta</taxon>
        <taxon>Tracheophyta</taxon>
        <taxon>Spermatophyta</taxon>
        <taxon>Magnoliopsida</taxon>
        <taxon>eudicotyledons</taxon>
        <taxon>Gunneridae</taxon>
        <taxon>Pentapetalae</taxon>
        <taxon>asterids</taxon>
        <taxon>lamiids</taxon>
        <taxon>Solanales</taxon>
        <taxon>Solanaceae</taxon>
        <taxon>Solanoideae</taxon>
        <taxon>Solaneae</taxon>
        <taxon>Solanum</taxon>
    </lineage>
</organism>
<dbReference type="GO" id="GO:0034976">
    <property type="term" value="P:response to endoplasmic reticulum stress"/>
    <property type="evidence" value="ECO:0007669"/>
    <property type="project" value="TreeGrafter"/>
</dbReference>
<evidence type="ECO:0000256" key="7">
    <source>
        <dbReference type="ARBA" id="ARBA00022824"/>
    </source>
</evidence>
<evidence type="ECO:0000256" key="3">
    <source>
        <dbReference type="ARBA" id="ARBA00006347"/>
    </source>
</evidence>
<dbReference type="CDD" id="cd02961">
    <property type="entry name" value="PDI_a_family"/>
    <property type="match status" value="1"/>
</dbReference>
<evidence type="ECO:0000256" key="5">
    <source>
        <dbReference type="ARBA" id="ARBA00022729"/>
    </source>
</evidence>
<dbReference type="InterPro" id="IPR036249">
    <property type="entry name" value="Thioredoxin-like_sf"/>
</dbReference>
<keyword evidence="6" id="KW-0677">Repeat</keyword>
<dbReference type="Pfam" id="PF13848">
    <property type="entry name" value="Thioredoxin_6"/>
    <property type="match status" value="1"/>
</dbReference>
<dbReference type="Gene3D" id="3.40.30.10">
    <property type="entry name" value="Glutaredoxin"/>
    <property type="match status" value="4"/>
</dbReference>
<evidence type="ECO:0000313" key="16">
    <source>
        <dbReference type="Proteomes" id="UP001311915"/>
    </source>
</evidence>
<keyword evidence="16" id="KW-1185">Reference proteome</keyword>
<feature type="chain" id="PRO_5043653655" description="protein disulfide-isomerase" evidence="13">
    <location>
        <begin position="28"/>
        <end position="581"/>
    </location>
</feature>
<keyword evidence="7" id="KW-0256">Endoplasmic reticulum</keyword>
<evidence type="ECO:0000256" key="8">
    <source>
        <dbReference type="ARBA" id="ARBA00023157"/>
    </source>
</evidence>
<keyword evidence="11" id="KW-0676">Redox-active center</keyword>
<dbReference type="GO" id="GO:0006457">
    <property type="term" value="P:protein folding"/>
    <property type="evidence" value="ECO:0007669"/>
    <property type="project" value="TreeGrafter"/>
</dbReference>
<dbReference type="CDD" id="cd02982">
    <property type="entry name" value="PDI_b'_family"/>
    <property type="match status" value="1"/>
</dbReference>
<evidence type="ECO:0000256" key="10">
    <source>
        <dbReference type="ARBA" id="ARBA00023235"/>
    </source>
</evidence>
<dbReference type="InterPro" id="IPR013766">
    <property type="entry name" value="Thioredoxin_domain"/>
</dbReference>
<dbReference type="PROSITE" id="PS51352">
    <property type="entry name" value="THIOREDOXIN_2"/>
    <property type="match status" value="1"/>
</dbReference>
<evidence type="ECO:0000256" key="13">
    <source>
        <dbReference type="SAM" id="SignalP"/>
    </source>
</evidence>
<dbReference type="FunFam" id="3.40.30.10:FF:000107">
    <property type="entry name" value="Protein disulfide-isomerase 5-2"/>
    <property type="match status" value="1"/>
</dbReference>
<dbReference type="GO" id="GO:0005788">
    <property type="term" value="C:endoplasmic reticulum lumen"/>
    <property type="evidence" value="ECO:0007669"/>
    <property type="project" value="UniProtKB-SubCell"/>
</dbReference>
<dbReference type="EMBL" id="JAWPEI010000008">
    <property type="protein sequence ID" value="KAK4719887.1"/>
    <property type="molecule type" value="Genomic_DNA"/>
</dbReference>
<keyword evidence="9" id="KW-0325">Glycoprotein</keyword>
<proteinExistence type="inferred from homology"/>
<dbReference type="AlphaFoldDB" id="A0AAV9L2G9"/>
<dbReference type="InterPro" id="IPR005792">
    <property type="entry name" value="Prot_disulphide_isomerase"/>
</dbReference>
<feature type="domain" description="Thioredoxin" evidence="14">
    <location>
        <begin position="60"/>
        <end position="182"/>
    </location>
</feature>
<evidence type="ECO:0000256" key="11">
    <source>
        <dbReference type="ARBA" id="ARBA00023284"/>
    </source>
</evidence>
<gene>
    <name evidence="15" type="ORF">R3W88_018225</name>
</gene>
<dbReference type="CDD" id="cd02981">
    <property type="entry name" value="PDI_b_family"/>
    <property type="match status" value="1"/>
</dbReference>
<dbReference type="FunFam" id="3.40.30.10:FF:000042">
    <property type="entry name" value="protein disulfide-isomerase A2"/>
    <property type="match status" value="1"/>
</dbReference>